<feature type="region of interest" description="Disordered" evidence="1">
    <location>
        <begin position="1"/>
        <end position="36"/>
    </location>
</feature>
<evidence type="ECO:0000256" key="1">
    <source>
        <dbReference type="SAM" id="MobiDB-lite"/>
    </source>
</evidence>
<name>A0ABD3P9M1_9STRA</name>
<dbReference type="EMBL" id="JABMIG020000228">
    <property type="protein sequence ID" value="KAL3784820.1"/>
    <property type="molecule type" value="Genomic_DNA"/>
</dbReference>
<evidence type="ECO:0000313" key="3">
    <source>
        <dbReference type="Proteomes" id="UP001516023"/>
    </source>
</evidence>
<dbReference type="Proteomes" id="UP001516023">
    <property type="component" value="Unassembled WGS sequence"/>
</dbReference>
<reference evidence="2 3" key="1">
    <citation type="journal article" date="2020" name="G3 (Bethesda)">
        <title>Improved Reference Genome for Cyclotella cryptica CCMP332, a Model for Cell Wall Morphogenesis, Salinity Adaptation, and Lipid Production in Diatoms (Bacillariophyta).</title>
        <authorList>
            <person name="Roberts W.R."/>
            <person name="Downey K.M."/>
            <person name="Ruck E.C."/>
            <person name="Traller J.C."/>
            <person name="Alverson A.J."/>
        </authorList>
    </citation>
    <scope>NUCLEOTIDE SEQUENCE [LARGE SCALE GENOMIC DNA]</scope>
    <source>
        <strain evidence="2 3">CCMP332</strain>
    </source>
</reference>
<protein>
    <recommendedName>
        <fullName evidence="4">Condensin complex subunit 2</fullName>
    </recommendedName>
</protein>
<feature type="region of interest" description="Disordered" evidence="1">
    <location>
        <begin position="171"/>
        <end position="197"/>
    </location>
</feature>
<accession>A0ABD3P9M1</accession>
<evidence type="ECO:0008006" key="4">
    <source>
        <dbReference type="Google" id="ProtNLM"/>
    </source>
</evidence>
<keyword evidence="3" id="KW-1185">Reference proteome</keyword>
<sequence>MPASSSLRSPDVGHRINIVSPESSPANTAHVQPDDIKADDDLPIKEISFDSSQSADDIFDIGCGGIDINYAPKVLEFWKVDRIPTCGLDENDGVLGFDIDNLCGDVTGSSTCDTQDFSIMARKSKGIIKNMQKPSFLKVDKVDPVKAGFIVPPHKRGRVCSLSRAVSRLEKLEKQKPPHSSAEQNTKQSKNKNTRERVMERVQSLHLEVSPVGKNKVGSCNVIAEQEELTACTERKWKSLNLDLSMIGFASQ</sequence>
<comment type="caution">
    <text evidence="2">The sequence shown here is derived from an EMBL/GenBank/DDBJ whole genome shotgun (WGS) entry which is preliminary data.</text>
</comment>
<gene>
    <name evidence="2" type="ORF">HJC23_013860</name>
</gene>
<evidence type="ECO:0000313" key="2">
    <source>
        <dbReference type="EMBL" id="KAL3784820.1"/>
    </source>
</evidence>
<proteinExistence type="predicted"/>
<feature type="compositionally biased region" description="Polar residues" evidence="1">
    <location>
        <begin position="20"/>
        <end position="30"/>
    </location>
</feature>
<organism evidence="2 3">
    <name type="scientific">Cyclotella cryptica</name>
    <dbReference type="NCBI Taxonomy" id="29204"/>
    <lineage>
        <taxon>Eukaryota</taxon>
        <taxon>Sar</taxon>
        <taxon>Stramenopiles</taxon>
        <taxon>Ochrophyta</taxon>
        <taxon>Bacillariophyta</taxon>
        <taxon>Coscinodiscophyceae</taxon>
        <taxon>Thalassiosirophycidae</taxon>
        <taxon>Stephanodiscales</taxon>
        <taxon>Stephanodiscaceae</taxon>
        <taxon>Cyclotella</taxon>
    </lineage>
</organism>
<dbReference type="AlphaFoldDB" id="A0ABD3P9M1"/>